<dbReference type="Proteomes" id="UP000232145">
    <property type="component" value="Unassembled WGS sequence"/>
</dbReference>
<comment type="caution">
    <text evidence="1">The sequence shown here is derived from an EMBL/GenBank/DDBJ whole genome shotgun (WGS) entry which is preliminary data.</text>
</comment>
<evidence type="ECO:0000313" key="1">
    <source>
        <dbReference type="EMBL" id="PJZ83031.1"/>
    </source>
</evidence>
<dbReference type="OrthoDB" id="333365at2"/>
<proteinExistence type="predicted"/>
<keyword evidence="2" id="KW-1185">Reference proteome</keyword>
<dbReference type="EMBL" id="NPDX01000008">
    <property type="protein sequence ID" value="PJZ83031.1"/>
    <property type="molecule type" value="Genomic_DNA"/>
</dbReference>
<sequence length="82" mass="9250">MLGSFSQTNTSPATSVWKFFANIPFGYISPTLVNGICFNLKQTFGPIREEKIWKFLRTSCRNFFRNSGLNNNGIVVEPCPVV</sequence>
<accession>A0A2N0AFK0</accession>
<dbReference type="AlphaFoldDB" id="A0A2N0AFK0"/>
<evidence type="ECO:0000313" key="2">
    <source>
        <dbReference type="Proteomes" id="UP000232145"/>
    </source>
</evidence>
<gene>
    <name evidence="1" type="ORF">CH364_18330</name>
</gene>
<organism evidence="1 2">
    <name type="scientific">Leptospira harrisiae</name>
    <dbReference type="NCBI Taxonomy" id="2023189"/>
    <lineage>
        <taxon>Bacteria</taxon>
        <taxon>Pseudomonadati</taxon>
        <taxon>Spirochaetota</taxon>
        <taxon>Spirochaetia</taxon>
        <taxon>Leptospirales</taxon>
        <taxon>Leptospiraceae</taxon>
        <taxon>Leptospira</taxon>
    </lineage>
</organism>
<protein>
    <submittedName>
        <fullName evidence="1">Uncharacterized protein</fullName>
    </submittedName>
</protein>
<name>A0A2N0AFK0_9LEPT</name>
<reference evidence="1 2" key="1">
    <citation type="submission" date="2017-07" db="EMBL/GenBank/DDBJ databases">
        <title>Leptospira spp. isolated from tropical soils.</title>
        <authorList>
            <person name="Thibeaux R."/>
            <person name="Iraola G."/>
            <person name="Ferres I."/>
            <person name="Bierque E."/>
            <person name="Girault D."/>
            <person name="Soupe-Gilbert M.-E."/>
            <person name="Picardeau M."/>
            <person name="Goarant C."/>
        </authorList>
    </citation>
    <scope>NUCLEOTIDE SEQUENCE [LARGE SCALE GENOMIC DNA]</scope>
    <source>
        <strain evidence="1 2">FH2-B-A1</strain>
    </source>
</reference>